<gene>
    <name evidence="9" type="ORF">IEQ44_04730</name>
</gene>
<dbReference type="PANTHER" id="PTHR30269">
    <property type="entry name" value="TRANSMEMBRANE PROTEIN YFCA"/>
    <property type="match status" value="1"/>
</dbReference>
<dbReference type="RefSeq" id="WP_193637259.1">
    <property type="nucleotide sequence ID" value="NZ_JADCSA010000003.1"/>
</dbReference>
<keyword evidence="3" id="KW-0813">Transport</keyword>
<feature type="transmembrane region" description="Helical" evidence="8">
    <location>
        <begin position="103"/>
        <end position="121"/>
    </location>
</feature>
<dbReference type="Pfam" id="PF01925">
    <property type="entry name" value="TauE"/>
    <property type="match status" value="1"/>
</dbReference>
<dbReference type="PANTHER" id="PTHR30269:SF0">
    <property type="entry name" value="MEMBRANE TRANSPORTER PROTEIN YFCA-RELATED"/>
    <property type="match status" value="1"/>
</dbReference>
<dbReference type="EMBL" id="JADCSA010000003">
    <property type="protein sequence ID" value="MBE7323954.1"/>
    <property type="molecule type" value="Genomic_DNA"/>
</dbReference>
<evidence type="ECO:0000256" key="1">
    <source>
        <dbReference type="ARBA" id="ARBA00004651"/>
    </source>
</evidence>
<evidence type="ECO:0000256" key="4">
    <source>
        <dbReference type="ARBA" id="ARBA00022475"/>
    </source>
</evidence>
<evidence type="ECO:0000256" key="8">
    <source>
        <dbReference type="RuleBase" id="RU363041"/>
    </source>
</evidence>
<proteinExistence type="inferred from homology"/>
<feature type="transmembrane region" description="Helical" evidence="8">
    <location>
        <begin position="78"/>
        <end position="97"/>
    </location>
</feature>
<reference evidence="9 10" key="1">
    <citation type="submission" date="2020-10" db="EMBL/GenBank/DDBJ databases">
        <title>Nocardioides sp. isolated from sludge.</title>
        <authorList>
            <person name="Zhang X."/>
        </authorList>
    </citation>
    <scope>NUCLEOTIDE SEQUENCE [LARGE SCALE GENOMIC DNA]</scope>
    <source>
        <strain evidence="9 10">Y6</strain>
    </source>
</reference>
<dbReference type="InterPro" id="IPR002781">
    <property type="entry name" value="TM_pro_TauE-like"/>
</dbReference>
<organism evidence="9 10">
    <name type="scientific">Nocardioides malaquae</name>
    <dbReference type="NCBI Taxonomy" id="2773426"/>
    <lineage>
        <taxon>Bacteria</taxon>
        <taxon>Bacillati</taxon>
        <taxon>Actinomycetota</taxon>
        <taxon>Actinomycetes</taxon>
        <taxon>Propionibacteriales</taxon>
        <taxon>Nocardioidaceae</taxon>
        <taxon>Nocardioides</taxon>
    </lineage>
</organism>
<evidence type="ECO:0000256" key="3">
    <source>
        <dbReference type="ARBA" id="ARBA00022448"/>
    </source>
</evidence>
<comment type="subcellular location">
    <subcellularLocation>
        <location evidence="1 8">Cell membrane</location>
        <topology evidence="1 8">Multi-pass membrane protein</topology>
    </subcellularLocation>
</comment>
<keyword evidence="5 8" id="KW-0812">Transmembrane</keyword>
<feature type="transmembrane region" description="Helical" evidence="8">
    <location>
        <begin position="189"/>
        <end position="214"/>
    </location>
</feature>
<feature type="transmembrane region" description="Helical" evidence="8">
    <location>
        <begin position="234"/>
        <end position="258"/>
    </location>
</feature>
<comment type="similarity">
    <text evidence="2 8">Belongs to the 4-toluene sulfonate uptake permease (TSUP) (TC 2.A.102) family.</text>
</comment>
<evidence type="ECO:0000256" key="5">
    <source>
        <dbReference type="ARBA" id="ARBA00022692"/>
    </source>
</evidence>
<keyword evidence="4 8" id="KW-1003">Cell membrane</keyword>
<feature type="transmembrane region" description="Helical" evidence="8">
    <location>
        <begin position="158"/>
        <end position="177"/>
    </location>
</feature>
<dbReference type="InterPro" id="IPR052017">
    <property type="entry name" value="TSUP"/>
</dbReference>
<evidence type="ECO:0000313" key="9">
    <source>
        <dbReference type="EMBL" id="MBE7323954.1"/>
    </source>
</evidence>
<sequence length="259" mass="26379">MELSFEVLAWLLLAALAAGFVDAVVGGGGLIQLPALLLGMPGATPVQILATNKLASFCGTSVAAVTYARRVRPDPRTFLPLMAAAFLGSAGGAGLAWLIPKSAFDPIVLVVLVLVGAYVVLKPSIGAVTELRFAGRHHTSAALVTGLTVGFYDGAMGPGTGSFFVFALVGLLGYNFLEASAKARLANWATNLAALIVFAAGGAVLWGVGLAMGVTNMVGGYLGSRMAIHLGAGFVRGFFVVVVGGFVVRIGGGLLGWWG</sequence>
<accession>A0ABR9RQV1</accession>
<dbReference type="Proteomes" id="UP000756387">
    <property type="component" value="Unassembled WGS sequence"/>
</dbReference>
<evidence type="ECO:0000256" key="7">
    <source>
        <dbReference type="ARBA" id="ARBA00023136"/>
    </source>
</evidence>
<keyword evidence="7 8" id="KW-0472">Membrane</keyword>
<comment type="caution">
    <text evidence="9">The sequence shown here is derived from an EMBL/GenBank/DDBJ whole genome shotgun (WGS) entry which is preliminary data.</text>
</comment>
<keyword evidence="10" id="KW-1185">Reference proteome</keyword>
<keyword evidence="6 8" id="KW-1133">Transmembrane helix</keyword>
<protein>
    <recommendedName>
        <fullName evidence="8">Probable membrane transporter protein</fullName>
    </recommendedName>
</protein>
<evidence type="ECO:0000256" key="6">
    <source>
        <dbReference type="ARBA" id="ARBA00022989"/>
    </source>
</evidence>
<evidence type="ECO:0000256" key="2">
    <source>
        <dbReference type="ARBA" id="ARBA00009142"/>
    </source>
</evidence>
<evidence type="ECO:0000313" key="10">
    <source>
        <dbReference type="Proteomes" id="UP000756387"/>
    </source>
</evidence>
<name>A0ABR9RQV1_9ACTN</name>